<gene>
    <name evidence="2" type="ORF">JZ751_021577</name>
</gene>
<reference evidence="2" key="1">
    <citation type="thesis" date="2021" institute="BYU ScholarsArchive" country="Provo, UT, USA">
        <title>Applications of and Algorithms for Genome Assembly and Genomic Analyses with an Emphasis on Marine Teleosts.</title>
        <authorList>
            <person name="Pickett B.D."/>
        </authorList>
    </citation>
    <scope>NUCLEOTIDE SEQUENCE</scope>
    <source>
        <strain evidence="2">HI-2016</strain>
    </source>
</reference>
<dbReference type="Proteomes" id="UP000824540">
    <property type="component" value="Unassembled WGS sequence"/>
</dbReference>
<dbReference type="EMBL" id="JAFBMS010000043">
    <property type="protein sequence ID" value="KAG9340464.1"/>
    <property type="molecule type" value="Genomic_DNA"/>
</dbReference>
<name>A0A8T2NK98_9TELE</name>
<evidence type="ECO:0000313" key="2">
    <source>
        <dbReference type="EMBL" id="KAG9340464.1"/>
    </source>
</evidence>
<accession>A0A8T2NK98</accession>
<proteinExistence type="predicted"/>
<feature type="region of interest" description="Disordered" evidence="1">
    <location>
        <begin position="74"/>
        <end position="105"/>
    </location>
</feature>
<protein>
    <submittedName>
        <fullName evidence="2">Uncharacterized protein</fullName>
    </submittedName>
</protein>
<sequence>MSHFAIFTCLHGSTQPGDPQPPDGQVPRGWHKAGAWRHTLQEEEGTTQSVGERGRGQCGGMSCRWFGRECDSDPTLSAGPDRHRGSRQHSSSTSATSSNPHLLLL</sequence>
<dbReference type="AlphaFoldDB" id="A0A8T2NK98"/>
<comment type="caution">
    <text evidence="2">The sequence shown here is derived from an EMBL/GenBank/DDBJ whole genome shotgun (WGS) entry which is preliminary data.</text>
</comment>
<evidence type="ECO:0000256" key="1">
    <source>
        <dbReference type="SAM" id="MobiDB-lite"/>
    </source>
</evidence>
<organism evidence="2 3">
    <name type="scientific">Albula glossodonta</name>
    <name type="common">roundjaw bonefish</name>
    <dbReference type="NCBI Taxonomy" id="121402"/>
    <lineage>
        <taxon>Eukaryota</taxon>
        <taxon>Metazoa</taxon>
        <taxon>Chordata</taxon>
        <taxon>Craniata</taxon>
        <taxon>Vertebrata</taxon>
        <taxon>Euteleostomi</taxon>
        <taxon>Actinopterygii</taxon>
        <taxon>Neopterygii</taxon>
        <taxon>Teleostei</taxon>
        <taxon>Albuliformes</taxon>
        <taxon>Albulidae</taxon>
        <taxon>Albula</taxon>
    </lineage>
</organism>
<keyword evidence="3" id="KW-1185">Reference proteome</keyword>
<feature type="region of interest" description="Disordered" evidence="1">
    <location>
        <begin position="11"/>
        <end position="30"/>
    </location>
</feature>
<evidence type="ECO:0000313" key="3">
    <source>
        <dbReference type="Proteomes" id="UP000824540"/>
    </source>
</evidence>